<evidence type="ECO:0000256" key="1">
    <source>
        <dbReference type="ARBA" id="ARBA00001947"/>
    </source>
</evidence>
<evidence type="ECO:0000256" key="4">
    <source>
        <dbReference type="ARBA" id="ARBA00022801"/>
    </source>
</evidence>
<evidence type="ECO:0000256" key="7">
    <source>
        <dbReference type="SAM" id="Phobius"/>
    </source>
</evidence>
<reference evidence="10" key="1">
    <citation type="submission" date="2020-05" db="EMBL/GenBank/DDBJ databases">
        <authorList>
            <person name="Chiriac C."/>
            <person name="Salcher M."/>
            <person name="Ghai R."/>
            <person name="Kavagutti S V."/>
        </authorList>
    </citation>
    <scope>NUCLEOTIDE SEQUENCE</scope>
</reference>
<evidence type="ECO:0000313" key="10">
    <source>
        <dbReference type="EMBL" id="CAB5033490.1"/>
    </source>
</evidence>
<gene>
    <name evidence="8" type="ORF">UFOPK2658_02037</name>
    <name evidence="9" type="ORF">UFOPK3004_01890</name>
    <name evidence="10" type="ORF">UFOPK4134_01248</name>
</gene>
<keyword evidence="7" id="KW-0472">Membrane</keyword>
<feature type="transmembrane region" description="Helical" evidence="7">
    <location>
        <begin position="119"/>
        <end position="142"/>
    </location>
</feature>
<sequence length="414" mass="45255">MRIFGFPVQIRPGFALFMLLIVVVNGVPMGPWLAGSVAVFTLMHELGHAVAARRTGATARISLDFLAGYASFAPTRPLKRWERAGISLAGPFTQIALGCVVLIALGVNPLDHEQFAADYWSFAIWWAGPVIGAFNLIPVLPLDGGTIAAEVIDFFAPGRGRALMIKLSPPLTAMGFVVMVLVDNLRPLAAFAAILLVLQLQTMSASTSNTPDRRAALLERQRQLASEAEDTAWKTGRPGMLQSPQVMSPWWDAYSMMRSGHSSPTSVIVNDLLNTSQNRALWWPPHAASVEQLAPLVEQMSRPLPEPTSDTSELATFTLLTVLRRTGNFEEAARYGSLLFKVHPSSHVAIETARSISMLGHHDTAAQWLTVAGRVDNQHQQLLAAVENFAELQALRGRTDIEELVIQLRNEQLS</sequence>
<evidence type="ECO:0000256" key="2">
    <source>
        <dbReference type="ARBA" id="ARBA00007931"/>
    </source>
</evidence>
<dbReference type="GO" id="GO:0006508">
    <property type="term" value="P:proteolysis"/>
    <property type="evidence" value="ECO:0007669"/>
    <property type="project" value="UniProtKB-KW"/>
</dbReference>
<keyword evidence="7" id="KW-0812">Transmembrane</keyword>
<comment type="cofactor">
    <cofactor evidence="1">
        <name>Zn(2+)</name>
        <dbReference type="ChEBI" id="CHEBI:29105"/>
    </cofactor>
</comment>
<keyword evidence="4" id="KW-0378">Hydrolase</keyword>
<dbReference type="GO" id="GO:0008237">
    <property type="term" value="F:metallopeptidase activity"/>
    <property type="evidence" value="ECO:0007669"/>
    <property type="project" value="UniProtKB-KW"/>
</dbReference>
<feature type="transmembrane region" description="Helical" evidence="7">
    <location>
        <begin position="54"/>
        <end position="72"/>
    </location>
</feature>
<feature type="transmembrane region" description="Helical" evidence="7">
    <location>
        <begin position="163"/>
        <end position="182"/>
    </location>
</feature>
<dbReference type="EMBL" id="CAFBPS010000102">
    <property type="protein sequence ID" value="CAB5033490.1"/>
    <property type="molecule type" value="Genomic_DNA"/>
</dbReference>
<keyword evidence="6" id="KW-0482">Metalloprotease</keyword>
<accession>A0A6J7RZ01</accession>
<keyword evidence="5" id="KW-0862">Zinc</keyword>
<evidence type="ECO:0000313" key="8">
    <source>
        <dbReference type="EMBL" id="CAB4736764.1"/>
    </source>
</evidence>
<dbReference type="PANTHER" id="PTHR39188:SF3">
    <property type="entry name" value="STAGE IV SPORULATION PROTEIN FB"/>
    <property type="match status" value="1"/>
</dbReference>
<evidence type="ECO:0000256" key="3">
    <source>
        <dbReference type="ARBA" id="ARBA00022670"/>
    </source>
</evidence>
<keyword evidence="7" id="KW-1133">Transmembrane helix</keyword>
<keyword evidence="3" id="KW-0645">Protease</keyword>
<dbReference type="AlphaFoldDB" id="A0A6J7RZ01"/>
<comment type="similarity">
    <text evidence="2">Belongs to the peptidase M50B family.</text>
</comment>
<dbReference type="PANTHER" id="PTHR39188">
    <property type="entry name" value="MEMBRANE-ASSOCIATED ZINC METALLOPROTEASE M50B"/>
    <property type="match status" value="1"/>
</dbReference>
<evidence type="ECO:0000256" key="5">
    <source>
        <dbReference type="ARBA" id="ARBA00022833"/>
    </source>
</evidence>
<name>A0A6J7RZ01_9ZZZZ</name>
<dbReference type="EMBL" id="CAFAAL010000264">
    <property type="protein sequence ID" value="CAB4822101.1"/>
    <property type="molecule type" value="Genomic_DNA"/>
</dbReference>
<organism evidence="10">
    <name type="scientific">freshwater metagenome</name>
    <dbReference type="NCBI Taxonomy" id="449393"/>
    <lineage>
        <taxon>unclassified sequences</taxon>
        <taxon>metagenomes</taxon>
        <taxon>ecological metagenomes</taxon>
    </lineage>
</organism>
<feature type="transmembrane region" description="Helical" evidence="7">
    <location>
        <begin position="84"/>
        <end position="107"/>
    </location>
</feature>
<dbReference type="EMBL" id="CAEZYH010000173">
    <property type="protein sequence ID" value="CAB4736764.1"/>
    <property type="molecule type" value="Genomic_DNA"/>
</dbReference>
<evidence type="ECO:0000313" key="9">
    <source>
        <dbReference type="EMBL" id="CAB4822101.1"/>
    </source>
</evidence>
<feature type="transmembrane region" description="Helical" evidence="7">
    <location>
        <begin position="12"/>
        <end position="34"/>
    </location>
</feature>
<proteinExistence type="inferred from homology"/>
<protein>
    <submittedName>
        <fullName evidence="10">Unannotated protein</fullName>
    </submittedName>
</protein>
<evidence type="ECO:0000256" key="6">
    <source>
        <dbReference type="ARBA" id="ARBA00023049"/>
    </source>
</evidence>